<dbReference type="InterPro" id="IPR050682">
    <property type="entry name" value="ModA/WtpA"/>
</dbReference>
<accession>A0A644VDN1</accession>
<dbReference type="InterPro" id="IPR036390">
    <property type="entry name" value="WH_DNA-bd_sf"/>
</dbReference>
<dbReference type="SUPFAM" id="SSF53850">
    <property type="entry name" value="Periplasmic binding protein-like II"/>
    <property type="match status" value="1"/>
</dbReference>
<dbReference type="GO" id="GO:0030973">
    <property type="term" value="F:molybdate ion binding"/>
    <property type="evidence" value="ECO:0007669"/>
    <property type="project" value="TreeGrafter"/>
</dbReference>
<gene>
    <name evidence="2" type="ORF">SDC9_35505</name>
</gene>
<dbReference type="Gene3D" id="1.10.10.10">
    <property type="entry name" value="Winged helix-like DNA-binding domain superfamily/Winged helix DNA-binding domain"/>
    <property type="match status" value="1"/>
</dbReference>
<dbReference type="PANTHER" id="PTHR30632">
    <property type="entry name" value="MOLYBDATE-BINDING PERIPLASMIC PROTEIN"/>
    <property type="match status" value="1"/>
</dbReference>
<dbReference type="GO" id="GO:0015689">
    <property type="term" value="P:molybdate ion transport"/>
    <property type="evidence" value="ECO:0007669"/>
    <property type="project" value="TreeGrafter"/>
</dbReference>
<dbReference type="CDD" id="cd13540">
    <property type="entry name" value="PBP2_ModA_WtpA"/>
    <property type="match status" value="1"/>
</dbReference>
<dbReference type="AlphaFoldDB" id="A0A644VDN1"/>
<dbReference type="SUPFAM" id="SSF46785">
    <property type="entry name" value="Winged helix' DNA-binding domain"/>
    <property type="match status" value="1"/>
</dbReference>
<dbReference type="Gene3D" id="3.40.190.10">
    <property type="entry name" value="Periplasmic binding protein-like II"/>
    <property type="match status" value="2"/>
</dbReference>
<proteinExistence type="inferred from homology"/>
<protein>
    <submittedName>
        <fullName evidence="2">Uncharacterized protein</fullName>
    </submittedName>
</protein>
<dbReference type="Pfam" id="PF13531">
    <property type="entry name" value="SBP_bac_11"/>
    <property type="match status" value="1"/>
</dbReference>
<dbReference type="PANTHER" id="PTHR30632:SF16">
    <property type="entry name" value="MOLYBDATE_TUNGSTATE-BINDING PROTEIN WTPA"/>
    <property type="match status" value="1"/>
</dbReference>
<sequence>MAGNRGAKYYDIFLDYRLWLTKRGSGEVLGHEHFLILQKIEEGESLHYAADSLGISYRKVWDRIRDSETELGFHLIETYRGGKDGGGTKLSPDGKRLLDSYLKLRGDIDTLIKGRVKEFFHTVNMLPLILLMLILTLSCTGRGSDNREGLNGELVIFHAGSLSMPFKAIADSFVKLNPGVKILAEASGSIDAARKITELGRDCDIMASADYNVIDKLLIPGFASENIKFAANEMAIVFNEKSRYSSEITKENWKEILMRKDVIFGRSDPNSDPCGYRTLLVWQLAGADMKTMIIKDARYIRPKEVDLLALLDVNALDYIFLYKSVAVQHGLKYTELSDSVNLSDPLLNDWYAKAVVKVRGSSPEDTIAINGEAMIYGLTILKDAPNKKIAEAFVDFLLSDRGGRKILSQMGQSSVY</sequence>
<evidence type="ECO:0000256" key="1">
    <source>
        <dbReference type="ARBA" id="ARBA00009438"/>
    </source>
</evidence>
<comment type="similarity">
    <text evidence="1">Belongs to the bacterial solute-binding protein 1 family. WtpA subfamily.</text>
</comment>
<evidence type="ECO:0000313" key="2">
    <source>
        <dbReference type="EMBL" id="MPL89469.1"/>
    </source>
</evidence>
<name>A0A644VDN1_9ZZZZ</name>
<comment type="caution">
    <text evidence="2">The sequence shown here is derived from an EMBL/GenBank/DDBJ whole genome shotgun (WGS) entry which is preliminary data.</text>
</comment>
<reference evidence="2" key="1">
    <citation type="submission" date="2019-08" db="EMBL/GenBank/DDBJ databases">
        <authorList>
            <person name="Kucharzyk K."/>
            <person name="Murdoch R.W."/>
            <person name="Higgins S."/>
            <person name="Loffler F."/>
        </authorList>
    </citation>
    <scope>NUCLEOTIDE SEQUENCE</scope>
</reference>
<organism evidence="2">
    <name type="scientific">bioreactor metagenome</name>
    <dbReference type="NCBI Taxonomy" id="1076179"/>
    <lineage>
        <taxon>unclassified sequences</taxon>
        <taxon>metagenomes</taxon>
        <taxon>ecological metagenomes</taxon>
    </lineage>
</organism>
<dbReference type="InterPro" id="IPR036388">
    <property type="entry name" value="WH-like_DNA-bd_sf"/>
</dbReference>
<dbReference type="EMBL" id="VSSQ01000280">
    <property type="protein sequence ID" value="MPL89469.1"/>
    <property type="molecule type" value="Genomic_DNA"/>
</dbReference>